<accession>A0A6A6V7H1</accession>
<dbReference type="EMBL" id="MU006580">
    <property type="protein sequence ID" value="KAF2745826.1"/>
    <property type="molecule type" value="Genomic_DNA"/>
</dbReference>
<dbReference type="Proteomes" id="UP000799440">
    <property type="component" value="Unassembled WGS sequence"/>
</dbReference>
<dbReference type="AlphaFoldDB" id="A0A6A6V7H1"/>
<evidence type="ECO:0000313" key="2">
    <source>
        <dbReference type="EMBL" id="KAF2745826.1"/>
    </source>
</evidence>
<evidence type="ECO:0000256" key="1">
    <source>
        <dbReference type="SAM" id="MobiDB-lite"/>
    </source>
</evidence>
<reference evidence="2" key="1">
    <citation type="journal article" date="2020" name="Stud. Mycol.">
        <title>101 Dothideomycetes genomes: a test case for predicting lifestyles and emergence of pathogens.</title>
        <authorList>
            <person name="Haridas S."/>
            <person name="Albert R."/>
            <person name="Binder M."/>
            <person name="Bloem J."/>
            <person name="Labutti K."/>
            <person name="Salamov A."/>
            <person name="Andreopoulos B."/>
            <person name="Baker S."/>
            <person name="Barry K."/>
            <person name="Bills G."/>
            <person name="Bluhm B."/>
            <person name="Cannon C."/>
            <person name="Castanera R."/>
            <person name="Culley D."/>
            <person name="Daum C."/>
            <person name="Ezra D."/>
            <person name="Gonzalez J."/>
            <person name="Henrissat B."/>
            <person name="Kuo A."/>
            <person name="Liang C."/>
            <person name="Lipzen A."/>
            <person name="Lutzoni F."/>
            <person name="Magnuson J."/>
            <person name="Mondo S."/>
            <person name="Nolan M."/>
            <person name="Ohm R."/>
            <person name="Pangilinan J."/>
            <person name="Park H.-J."/>
            <person name="Ramirez L."/>
            <person name="Alfaro M."/>
            <person name="Sun H."/>
            <person name="Tritt A."/>
            <person name="Yoshinaga Y."/>
            <person name="Zwiers L.-H."/>
            <person name="Turgeon B."/>
            <person name="Goodwin S."/>
            <person name="Spatafora J."/>
            <person name="Crous P."/>
            <person name="Grigoriev I."/>
        </authorList>
    </citation>
    <scope>NUCLEOTIDE SEQUENCE</scope>
    <source>
        <strain evidence="2">CBS 119925</strain>
    </source>
</reference>
<keyword evidence="3" id="KW-1185">Reference proteome</keyword>
<proteinExistence type="predicted"/>
<evidence type="ECO:0000313" key="3">
    <source>
        <dbReference type="Proteomes" id="UP000799440"/>
    </source>
</evidence>
<gene>
    <name evidence="2" type="ORF">M011DRAFT_121998</name>
</gene>
<name>A0A6A6V7H1_9PLEO</name>
<feature type="region of interest" description="Disordered" evidence="1">
    <location>
        <begin position="97"/>
        <end position="135"/>
    </location>
</feature>
<protein>
    <submittedName>
        <fullName evidence="2">Uncharacterized protein</fullName>
    </submittedName>
</protein>
<organism evidence="2 3">
    <name type="scientific">Sporormia fimetaria CBS 119925</name>
    <dbReference type="NCBI Taxonomy" id="1340428"/>
    <lineage>
        <taxon>Eukaryota</taxon>
        <taxon>Fungi</taxon>
        <taxon>Dikarya</taxon>
        <taxon>Ascomycota</taxon>
        <taxon>Pezizomycotina</taxon>
        <taxon>Dothideomycetes</taxon>
        <taxon>Pleosporomycetidae</taxon>
        <taxon>Pleosporales</taxon>
        <taxon>Sporormiaceae</taxon>
        <taxon>Sporormia</taxon>
    </lineage>
</organism>
<sequence>MQSRAFQGCLALRFGHGTNGRDPAGMAWEQPGCDGPTWFHASARSLLSLLISPPPRRLRPVSHPKASVTTAVLATLTPSCLDAGALCRALPGAMRSGEFAETPGSQARFDSAKTPPLVEARNGPGPSLPFVHSHG</sequence>